<dbReference type="GO" id="GO:0046872">
    <property type="term" value="F:metal ion binding"/>
    <property type="evidence" value="ECO:0007669"/>
    <property type="project" value="UniProtKB-KW"/>
</dbReference>
<dbReference type="AlphaFoldDB" id="A0ABD0YTK3"/>
<dbReference type="InterPro" id="IPR036383">
    <property type="entry name" value="TSP1_rpt_sf"/>
</dbReference>
<evidence type="ECO:0000256" key="9">
    <source>
        <dbReference type="ARBA" id="ARBA00023157"/>
    </source>
</evidence>
<dbReference type="Gene3D" id="3.40.390.10">
    <property type="entry name" value="Collagenase (Catalytic Domain)"/>
    <property type="match status" value="1"/>
</dbReference>
<dbReference type="CDD" id="cd04273">
    <property type="entry name" value="ZnMc_ADAMTS_like"/>
    <property type="match status" value="1"/>
</dbReference>
<feature type="disulfide bond" evidence="13">
    <location>
        <begin position="255"/>
        <end position="294"/>
    </location>
</feature>
<dbReference type="Proteomes" id="UP001558652">
    <property type="component" value="Unassembled WGS sequence"/>
</dbReference>
<evidence type="ECO:0000259" key="15">
    <source>
        <dbReference type="PROSITE" id="PS50215"/>
    </source>
</evidence>
<keyword evidence="3" id="KW-0272">Extracellular matrix</keyword>
<evidence type="ECO:0000256" key="5">
    <source>
        <dbReference type="ARBA" id="ARBA00022723"/>
    </source>
</evidence>
<dbReference type="SUPFAM" id="SSF55486">
    <property type="entry name" value="Metalloproteases ('zincins'), catalytic domain"/>
    <property type="match status" value="1"/>
</dbReference>
<evidence type="ECO:0000256" key="2">
    <source>
        <dbReference type="ARBA" id="ARBA00022525"/>
    </source>
</evidence>
<evidence type="ECO:0000313" key="17">
    <source>
        <dbReference type="Proteomes" id="UP001558652"/>
    </source>
</evidence>
<feature type="disulfide bond" evidence="13">
    <location>
        <begin position="283"/>
        <end position="299"/>
    </location>
</feature>
<evidence type="ECO:0000256" key="11">
    <source>
        <dbReference type="PIRSR" id="PIRSR613273-1"/>
    </source>
</evidence>
<keyword evidence="4" id="KW-0645">Protease</keyword>
<dbReference type="GO" id="GO:0008237">
    <property type="term" value="F:metallopeptidase activity"/>
    <property type="evidence" value="ECO:0007669"/>
    <property type="project" value="UniProtKB-KW"/>
</dbReference>
<reference evidence="16 17" key="1">
    <citation type="submission" date="2024-07" db="EMBL/GenBank/DDBJ databases">
        <title>Chromosome-level genome assembly of the water stick insect Ranatra chinensis (Heteroptera: Nepidae).</title>
        <authorList>
            <person name="Liu X."/>
        </authorList>
    </citation>
    <scope>NUCLEOTIDE SEQUENCE [LARGE SCALE GENOMIC DNA]</scope>
    <source>
        <strain evidence="16">Cailab_2021Rc</strain>
        <tissue evidence="16">Muscle</tissue>
    </source>
</reference>
<feature type="binding site" evidence="12">
    <location>
        <position position="211"/>
    </location>
    <ligand>
        <name>Ca(2+)</name>
        <dbReference type="ChEBI" id="CHEBI:29108"/>
        <label>2</label>
    </ligand>
</feature>
<dbReference type="PANTHER" id="PTHR13723:SF278">
    <property type="entry name" value="ADAM METALLOPEPTIDASE WITH THROMBOSPONDIN TYPE 1 MOTIF A, ISOFORM B"/>
    <property type="match status" value="1"/>
</dbReference>
<evidence type="ECO:0000256" key="8">
    <source>
        <dbReference type="ARBA" id="ARBA00023049"/>
    </source>
</evidence>
<keyword evidence="6" id="KW-0378">Hydrolase</keyword>
<keyword evidence="12" id="KW-0106">Calcium</keyword>
<dbReference type="InterPro" id="IPR024079">
    <property type="entry name" value="MetalloPept_cat_dom_sf"/>
</dbReference>
<dbReference type="Gene3D" id="2.60.120.830">
    <property type="match status" value="1"/>
</dbReference>
<feature type="disulfide bond" evidence="13">
    <location>
        <begin position="105"/>
        <end position="113"/>
    </location>
</feature>
<dbReference type="InterPro" id="IPR041645">
    <property type="entry name" value="ADAMTS_CR_2"/>
</dbReference>
<dbReference type="InterPro" id="IPR050439">
    <property type="entry name" value="ADAMTS_ADAMTS-like"/>
</dbReference>
<dbReference type="EMBL" id="JBFDAA010000007">
    <property type="protein sequence ID" value="KAL1130617.1"/>
    <property type="molecule type" value="Genomic_DNA"/>
</dbReference>
<keyword evidence="10" id="KW-0325">Glycoprotein</keyword>
<proteinExistence type="predicted"/>
<evidence type="ECO:0000256" key="4">
    <source>
        <dbReference type="ARBA" id="ARBA00022670"/>
    </source>
</evidence>
<feature type="disulfide bond" evidence="13">
    <location>
        <begin position="125"/>
        <end position="208"/>
    </location>
</feature>
<dbReference type="InterPro" id="IPR000884">
    <property type="entry name" value="TSP1_rpt"/>
</dbReference>
<evidence type="ECO:0000256" key="6">
    <source>
        <dbReference type="ARBA" id="ARBA00022801"/>
    </source>
</evidence>
<keyword evidence="5 12" id="KW-0479">Metal-binding</keyword>
<evidence type="ECO:0000313" key="16">
    <source>
        <dbReference type="EMBL" id="KAL1130617.1"/>
    </source>
</evidence>
<evidence type="ECO:0000256" key="3">
    <source>
        <dbReference type="ARBA" id="ARBA00022530"/>
    </source>
</evidence>
<feature type="disulfide bond" evidence="13">
    <location>
        <begin position="338"/>
        <end position="350"/>
    </location>
</feature>
<name>A0ABD0YTK3_9HEMI</name>
<feature type="disulfide bond" evidence="13">
    <location>
        <begin position="323"/>
        <end position="360"/>
    </location>
</feature>
<evidence type="ECO:0000256" key="10">
    <source>
        <dbReference type="ARBA" id="ARBA00023180"/>
    </source>
</evidence>
<feature type="binding site" evidence="12">
    <location>
        <position position="87"/>
    </location>
    <ligand>
        <name>Ca(2+)</name>
        <dbReference type="ChEBI" id="CHEBI:29108"/>
        <label>1</label>
    </ligand>
</feature>
<evidence type="ECO:0000256" key="7">
    <source>
        <dbReference type="ARBA" id="ARBA00022833"/>
    </source>
</evidence>
<dbReference type="PRINTS" id="PR01857">
    <property type="entry name" value="ADAMTSFAMILY"/>
</dbReference>
<protein>
    <recommendedName>
        <fullName evidence="15">Peptidase M12B domain-containing protein</fullName>
    </recommendedName>
</protein>
<feature type="disulfide bond" evidence="13">
    <location>
        <begin position="327"/>
        <end position="365"/>
    </location>
</feature>
<dbReference type="Pfam" id="PF00090">
    <property type="entry name" value="TSP_1"/>
    <property type="match status" value="1"/>
</dbReference>
<dbReference type="PROSITE" id="PS50092">
    <property type="entry name" value="TSP1"/>
    <property type="match status" value="1"/>
</dbReference>
<dbReference type="FunFam" id="2.20.100.10:FF:000006">
    <property type="entry name" value="A disintegrin and metalloproteinase with thrombospondin motifs 1"/>
    <property type="match status" value="1"/>
</dbReference>
<dbReference type="FunFam" id="2.60.120.830:FF:000001">
    <property type="entry name" value="A disintegrin and metalloproteinase with thrombospondin motifs 1"/>
    <property type="match status" value="1"/>
</dbReference>
<feature type="binding site" evidence="12">
    <location>
        <position position="208"/>
    </location>
    <ligand>
        <name>Ca(2+)</name>
        <dbReference type="ChEBI" id="CHEBI:29108"/>
        <label>1</label>
    </ligand>
</feature>
<feature type="binding site" evidence="12">
    <location>
        <position position="211"/>
    </location>
    <ligand>
        <name>Ca(2+)</name>
        <dbReference type="ChEBI" id="CHEBI:29108"/>
        <label>1</label>
    </ligand>
</feature>
<dbReference type="PANTHER" id="PTHR13723">
    <property type="entry name" value="ADAMTS A DISINTEGRIN AND METALLOPROTEASE WITH THROMBOSPONDIN MOTIFS PROTEASE"/>
    <property type="match status" value="1"/>
</dbReference>
<evidence type="ECO:0000256" key="13">
    <source>
        <dbReference type="PIRSR" id="PIRSR613273-3"/>
    </source>
</evidence>
<accession>A0ABD0YTK3</accession>
<dbReference type="Gene3D" id="3.40.1620.60">
    <property type="match status" value="2"/>
</dbReference>
<evidence type="ECO:0000256" key="12">
    <source>
        <dbReference type="PIRSR" id="PIRSR613273-2"/>
    </source>
</evidence>
<dbReference type="SUPFAM" id="SSF82895">
    <property type="entry name" value="TSP-1 type 1 repeat"/>
    <property type="match status" value="1"/>
</dbReference>
<comment type="caution">
    <text evidence="14">Lacks conserved residue(s) required for the propagation of feature annotation.</text>
</comment>
<feature type="disulfide bond" evidence="13">
    <location>
        <begin position="76"/>
        <end position="131"/>
    </location>
</feature>
<dbReference type="InterPro" id="IPR013273">
    <property type="entry name" value="ADAMTS/ADAMTS-like"/>
</dbReference>
<keyword evidence="2" id="KW-0964">Secreted</keyword>
<dbReference type="PROSITE" id="PS50215">
    <property type="entry name" value="ADAM_MEPRO"/>
    <property type="match status" value="1"/>
</dbReference>
<feature type="disulfide bond" evidence="13">
    <location>
        <begin position="163"/>
        <end position="192"/>
    </location>
</feature>
<sequence>MVVVDKKMADFHGDELNEYVLTLMSIVAMIFKDASIGNPITLAVVKMHVLEDMDFAKRSAKSGAGVAASDMLEKFCAWQHTKSDNNDASPNHHDSALLLTREKICRDPVHDECETLGLAELGTMCDKFTSCSLVKDIGLNSAFTIAHELGHVLNMPHDDDIKCKEYLGSNDVHLVMSRMLDHNTYPWSWSNCSRHFLTEFLDAGYGYCLQDRPSMDILNDREDKEKLPGEGFTEDKQCELIYDKGSKICPYMPKCAKLWCTNSPGQPEGCRTRQLPSADGTPCHAEGNYATHWCQKGHCVPKDRGLLRPVDGGWGPWQNYGECSRSCGGGVKKAARLCDSPPPANGGRYCVGKRVKYKSCSTRECPSTAIDFREQQCAQFNNNNFDIHGLSENVTWVPKYGNIVPGDRCKLYCRVAHSTAYYLLKDKVVDGTLCGPDTFDICVNGICLPAGCDHVFNSTVELDFCGVCGGNNSTCQQVIGTYDEAKSGYSRVVVIPSGSTNLDIRQHGFTGTNNDHNYLALVDSETKNYILNGRYVVSTYHKLIFYSGTPLEYTGSNAVVERINSSRPLTKDLIVEVLSVGDLYPPNILYQYTVRNNSYYRYEWLMTNNWSPCDKICQGKSKFQSTNLKLAEF</sequence>
<comment type="caution">
    <text evidence="16">The sequence shown here is derived from an EMBL/GenBank/DDBJ whole genome shotgun (WGS) entry which is preliminary data.</text>
</comment>
<dbReference type="GO" id="GO:0006508">
    <property type="term" value="P:proteolysis"/>
    <property type="evidence" value="ECO:0007669"/>
    <property type="project" value="UniProtKB-KW"/>
</dbReference>
<keyword evidence="8" id="KW-0482">Metalloprotease</keyword>
<feature type="active site" evidence="11 14">
    <location>
        <position position="148"/>
    </location>
</feature>
<dbReference type="InterPro" id="IPR010294">
    <property type="entry name" value="ADAMTS_spacer1"/>
</dbReference>
<feature type="disulfide bond" evidence="13">
    <location>
        <begin position="249"/>
        <end position="270"/>
    </location>
</feature>
<dbReference type="SMART" id="SM00209">
    <property type="entry name" value="TSP1"/>
    <property type="match status" value="1"/>
</dbReference>
<keyword evidence="9 13" id="KW-1015">Disulfide bond</keyword>
<organism evidence="16 17">
    <name type="scientific">Ranatra chinensis</name>
    <dbReference type="NCBI Taxonomy" id="642074"/>
    <lineage>
        <taxon>Eukaryota</taxon>
        <taxon>Metazoa</taxon>
        <taxon>Ecdysozoa</taxon>
        <taxon>Arthropoda</taxon>
        <taxon>Hexapoda</taxon>
        <taxon>Insecta</taxon>
        <taxon>Pterygota</taxon>
        <taxon>Neoptera</taxon>
        <taxon>Paraneoptera</taxon>
        <taxon>Hemiptera</taxon>
        <taxon>Heteroptera</taxon>
        <taxon>Panheteroptera</taxon>
        <taxon>Nepomorpha</taxon>
        <taxon>Nepidae</taxon>
        <taxon>Ranatrinae</taxon>
        <taxon>Ranatra</taxon>
    </lineage>
</organism>
<evidence type="ECO:0000256" key="14">
    <source>
        <dbReference type="PROSITE-ProRule" id="PRU00276"/>
    </source>
</evidence>
<evidence type="ECO:0000256" key="1">
    <source>
        <dbReference type="ARBA" id="ARBA00004498"/>
    </source>
</evidence>
<feature type="binding site" evidence="12 14">
    <location>
        <position position="157"/>
    </location>
    <ligand>
        <name>Zn(2+)</name>
        <dbReference type="ChEBI" id="CHEBI:29105"/>
        <note>catalytic</note>
    </ligand>
</feature>
<dbReference type="Pfam" id="PF19236">
    <property type="entry name" value="ADAMTS_CR_3"/>
    <property type="match status" value="1"/>
</dbReference>
<comment type="cofactor">
    <cofactor evidence="12">
        <name>Zn(2+)</name>
        <dbReference type="ChEBI" id="CHEBI:29105"/>
    </cofactor>
    <text evidence="12">Binds 1 zinc ion per subunit.</text>
</comment>
<keyword evidence="7 12" id="KW-0862">Zinc</keyword>
<comment type="subcellular location">
    <subcellularLocation>
        <location evidence="1">Secreted</location>
        <location evidence="1">Extracellular space</location>
        <location evidence="1">Extracellular matrix</location>
    </subcellularLocation>
</comment>
<dbReference type="Pfam" id="PF01421">
    <property type="entry name" value="Reprolysin"/>
    <property type="match status" value="1"/>
</dbReference>
<keyword evidence="17" id="KW-1185">Reference proteome</keyword>
<dbReference type="Gene3D" id="2.20.100.10">
    <property type="entry name" value="Thrombospondin type-1 (TSP1) repeat"/>
    <property type="match status" value="1"/>
</dbReference>
<dbReference type="InterPro" id="IPR001590">
    <property type="entry name" value="Peptidase_M12B"/>
</dbReference>
<feature type="binding site" evidence="12 14">
    <location>
        <position position="151"/>
    </location>
    <ligand>
        <name>Zn(2+)</name>
        <dbReference type="ChEBI" id="CHEBI:29105"/>
        <note>catalytic</note>
    </ligand>
</feature>
<feature type="binding site" evidence="12">
    <location>
        <position position="94"/>
    </location>
    <ligand>
        <name>Ca(2+)</name>
        <dbReference type="ChEBI" id="CHEBI:29108"/>
        <label>1</label>
    </ligand>
</feature>
<dbReference type="InterPro" id="IPR045371">
    <property type="entry name" value="ADAMTS_CR_3"/>
</dbReference>
<dbReference type="Pfam" id="PF05986">
    <property type="entry name" value="ADAMTS_spacer1"/>
    <property type="match status" value="1"/>
</dbReference>
<gene>
    <name evidence="16" type="ORF">AAG570_011859</name>
</gene>
<feature type="binding site" evidence="12">
    <location>
        <position position="87"/>
    </location>
    <ligand>
        <name>Ca(2+)</name>
        <dbReference type="ChEBI" id="CHEBI:29108"/>
        <label>2</label>
    </ligand>
</feature>
<dbReference type="Pfam" id="PF17771">
    <property type="entry name" value="ADAMTS_CR_2"/>
    <property type="match status" value="1"/>
</dbReference>
<feature type="domain" description="Peptidase M12B" evidence="15">
    <location>
        <begin position="1"/>
        <end position="213"/>
    </location>
</feature>
<feature type="binding site" evidence="12 14">
    <location>
        <position position="147"/>
    </location>
    <ligand>
        <name>Zn(2+)</name>
        <dbReference type="ChEBI" id="CHEBI:29105"/>
        <note>catalytic</note>
    </ligand>
</feature>
<feature type="disulfide bond" evidence="13">
    <location>
        <begin position="238"/>
        <end position="260"/>
    </location>
</feature>